<evidence type="ECO:0000313" key="1">
    <source>
        <dbReference type="EMBL" id="EEZ99030.1"/>
    </source>
</evidence>
<organism evidence="1 2">
    <name type="scientific">Tribolium castaneum</name>
    <name type="common">Red flour beetle</name>
    <dbReference type="NCBI Taxonomy" id="7070"/>
    <lineage>
        <taxon>Eukaryota</taxon>
        <taxon>Metazoa</taxon>
        <taxon>Ecdysozoa</taxon>
        <taxon>Arthropoda</taxon>
        <taxon>Hexapoda</taxon>
        <taxon>Insecta</taxon>
        <taxon>Pterygota</taxon>
        <taxon>Neoptera</taxon>
        <taxon>Endopterygota</taxon>
        <taxon>Coleoptera</taxon>
        <taxon>Polyphaga</taxon>
        <taxon>Cucujiformia</taxon>
        <taxon>Tenebrionidae</taxon>
        <taxon>Tenebrionidae incertae sedis</taxon>
        <taxon>Tribolium</taxon>
    </lineage>
</organism>
<accession>D6WCI9</accession>
<dbReference type="HOGENOM" id="CLU_1196237_0_0_1"/>
<protein>
    <submittedName>
        <fullName evidence="1">Uncharacterized protein</fullName>
    </submittedName>
</protein>
<proteinExistence type="predicted"/>
<dbReference type="AlphaFoldDB" id="D6WCI9"/>
<dbReference type="Proteomes" id="UP000007266">
    <property type="component" value="Linkage group 2"/>
</dbReference>
<evidence type="ECO:0000313" key="2">
    <source>
        <dbReference type="Proteomes" id="UP000007266"/>
    </source>
</evidence>
<dbReference type="EMBL" id="KQ971311">
    <property type="protein sequence ID" value="EEZ99030.1"/>
    <property type="molecule type" value="Genomic_DNA"/>
</dbReference>
<reference evidence="1 2" key="2">
    <citation type="journal article" date="2010" name="Nucleic Acids Res.">
        <title>BeetleBase in 2010: revisions to provide comprehensive genomic information for Tribolium castaneum.</title>
        <authorList>
            <person name="Kim H.S."/>
            <person name="Murphy T."/>
            <person name="Xia J."/>
            <person name="Caragea D."/>
            <person name="Park Y."/>
            <person name="Beeman R.W."/>
            <person name="Lorenzen M.D."/>
            <person name="Butcher S."/>
            <person name="Manak J.R."/>
            <person name="Brown S.J."/>
        </authorList>
    </citation>
    <scope>GENOME REANNOTATION</scope>
    <source>
        <strain evidence="1 2">Georgia GA2</strain>
    </source>
</reference>
<reference evidence="1 2" key="1">
    <citation type="journal article" date="2008" name="Nature">
        <title>The genome of the model beetle and pest Tribolium castaneum.</title>
        <authorList>
            <consortium name="Tribolium Genome Sequencing Consortium"/>
            <person name="Richards S."/>
            <person name="Gibbs R.A."/>
            <person name="Weinstock G.M."/>
            <person name="Brown S.J."/>
            <person name="Denell R."/>
            <person name="Beeman R.W."/>
            <person name="Gibbs R."/>
            <person name="Beeman R.W."/>
            <person name="Brown S.J."/>
            <person name="Bucher G."/>
            <person name="Friedrich M."/>
            <person name="Grimmelikhuijzen C.J."/>
            <person name="Klingler M."/>
            <person name="Lorenzen M."/>
            <person name="Richards S."/>
            <person name="Roth S."/>
            <person name="Schroder R."/>
            <person name="Tautz D."/>
            <person name="Zdobnov E.M."/>
            <person name="Muzny D."/>
            <person name="Gibbs R.A."/>
            <person name="Weinstock G.M."/>
            <person name="Attaway T."/>
            <person name="Bell S."/>
            <person name="Buhay C.J."/>
            <person name="Chandrabose M.N."/>
            <person name="Chavez D."/>
            <person name="Clerk-Blankenburg K.P."/>
            <person name="Cree A."/>
            <person name="Dao M."/>
            <person name="Davis C."/>
            <person name="Chacko J."/>
            <person name="Dinh H."/>
            <person name="Dugan-Rocha S."/>
            <person name="Fowler G."/>
            <person name="Garner T.T."/>
            <person name="Garnes J."/>
            <person name="Gnirke A."/>
            <person name="Hawes A."/>
            <person name="Hernandez J."/>
            <person name="Hines S."/>
            <person name="Holder M."/>
            <person name="Hume J."/>
            <person name="Jhangiani S.N."/>
            <person name="Joshi V."/>
            <person name="Khan Z.M."/>
            <person name="Jackson L."/>
            <person name="Kovar C."/>
            <person name="Kowis A."/>
            <person name="Lee S."/>
            <person name="Lewis L.R."/>
            <person name="Margolis J."/>
            <person name="Morgan M."/>
            <person name="Nazareth L.V."/>
            <person name="Nguyen N."/>
            <person name="Okwuonu G."/>
            <person name="Parker D."/>
            <person name="Richards S."/>
            <person name="Ruiz S.J."/>
            <person name="Santibanez J."/>
            <person name="Savard J."/>
            <person name="Scherer S.E."/>
            <person name="Schneider B."/>
            <person name="Sodergren E."/>
            <person name="Tautz D."/>
            <person name="Vattahil S."/>
            <person name="Villasana D."/>
            <person name="White C.S."/>
            <person name="Wright R."/>
            <person name="Park Y."/>
            <person name="Beeman R.W."/>
            <person name="Lord J."/>
            <person name="Oppert B."/>
            <person name="Lorenzen M."/>
            <person name="Brown S."/>
            <person name="Wang L."/>
            <person name="Savard J."/>
            <person name="Tautz D."/>
            <person name="Richards S."/>
            <person name="Weinstock G."/>
            <person name="Gibbs R.A."/>
            <person name="Liu Y."/>
            <person name="Worley K."/>
            <person name="Weinstock G."/>
            <person name="Elsik C.G."/>
            <person name="Reese J.T."/>
            <person name="Elhaik E."/>
            <person name="Landan G."/>
            <person name="Graur D."/>
            <person name="Arensburger P."/>
            <person name="Atkinson P."/>
            <person name="Beeman R.W."/>
            <person name="Beidler J."/>
            <person name="Brown S.J."/>
            <person name="Demuth J.P."/>
            <person name="Drury D.W."/>
            <person name="Du Y.Z."/>
            <person name="Fujiwara H."/>
            <person name="Lorenzen M."/>
            <person name="Maselli V."/>
            <person name="Osanai M."/>
            <person name="Park Y."/>
            <person name="Robertson H.M."/>
            <person name="Tu Z."/>
            <person name="Wang J.J."/>
            <person name="Wang S."/>
            <person name="Richards S."/>
            <person name="Song H."/>
            <person name="Zhang L."/>
            <person name="Sodergren E."/>
            <person name="Werner D."/>
            <person name="Stanke M."/>
            <person name="Morgenstern B."/>
            <person name="Solovyev V."/>
            <person name="Kosarev P."/>
            <person name="Brown G."/>
            <person name="Chen H.C."/>
            <person name="Ermolaeva O."/>
            <person name="Hlavina W."/>
            <person name="Kapustin Y."/>
            <person name="Kiryutin B."/>
            <person name="Kitts P."/>
            <person name="Maglott D."/>
            <person name="Pruitt K."/>
            <person name="Sapojnikov V."/>
            <person name="Souvorov A."/>
            <person name="Mackey A.J."/>
            <person name="Waterhouse R.M."/>
            <person name="Wyder S."/>
            <person name="Zdobnov E.M."/>
            <person name="Zdobnov E.M."/>
            <person name="Wyder S."/>
            <person name="Kriventseva E.V."/>
            <person name="Kadowaki T."/>
            <person name="Bork P."/>
            <person name="Aranda M."/>
            <person name="Bao R."/>
            <person name="Beermann A."/>
            <person name="Berns N."/>
            <person name="Bolognesi R."/>
            <person name="Bonneton F."/>
            <person name="Bopp D."/>
            <person name="Brown S.J."/>
            <person name="Bucher G."/>
            <person name="Butts T."/>
            <person name="Chaumot A."/>
            <person name="Denell R.E."/>
            <person name="Ferrier D.E."/>
            <person name="Friedrich M."/>
            <person name="Gordon C.M."/>
            <person name="Jindra M."/>
            <person name="Klingler M."/>
            <person name="Lan Q."/>
            <person name="Lattorff H.M."/>
            <person name="Laudet V."/>
            <person name="von Levetsow C."/>
            <person name="Liu Z."/>
            <person name="Lutz R."/>
            <person name="Lynch J.A."/>
            <person name="da Fonseca R.N."/>
            <person name="Posnien N."/>
            <person name="Reuter R."/>
            <person name="Roth S."/>
            <person name="Savard J."/>
            <person name="Schinko J.B."/>
            <person name="Schmitt C."/>
            <person name="Schoppmeier M."/>
            <person name="Schroder R."/>
            <person name="Shippy T.D."/>
            <person name="Simonnet F."/>
            <person name="Marques-Souza H."/>
            <person name="Tautz D."/>
            <person name="Tomoyasu Y."/>
            <person name="Trauner J."/>
            <person name="Van der Zee M."/>
            <person name="Vervoort M."/>
            <person name="Wittkopp N."/>
            <person name="Wimmer E.A."/>
            <person name="Yang X."/>
            <person name="Jones A.K."/>
            <person name="Sattelle D.B."/>
            <person name="Ebert P.R."/>
            <person name="Nelson D."/>
            <person name="Scott J.G."/>
            <person name="Beeman R.W."/>
            <person name="Muthukrishnan S."/>
            <person name="Kramer K.J."/>
            <person name="Arakane Y."/>
            <person name="Beeman R.W."/>
            <person name="Zhu Q."/>
            <person name="Hogenkamp D."/>
            <person name="Dixit R."/>
            <person name="Oppert B."/>
            <person name="Jiang H."/>
            <person name="Zou Z."/>
            <person name="Marshall J."/>
            <person name="Elpidina E."/>
            <person name="Vinokurov K."/>
            <person name="Oppert C."/>
            <person name="Zou Z."/>
            <person name="Evans J."/>
            <person name="Lu Z."/>
            <person name="Zhao P."/>
            <person name="Sumathipala N."/>
            <person name="Altincicek B."/>
            <person name="Vilcinskas A."/>
            <person name="Williams M."/>
            <person name="Hultmark D."/>
            <person name="Hetru C."/>
            <person name="Jiang H."/>
            <person name="Grimmelikhuijzen C.J."/>
            <person name="Hauser F."/>
            <person name="Cazzamali G."/>
            <person name="Williamson M."/>
            <person name="Park Y."/>
            <person name="Li B."/>
            <person name="Tanaka Y."/>
            <person name="Predel R."/>
            <person name="Neupert S."/>
            <person name="Schachtner J."/>
            <person name="Verleyen P."/>
            <person name="Raible F."/>
            <person name="Bork P."/>
            <person name="Friedrich M."/>
            <person name="Walden K.K."/>
            <person name="Robertson H.M."/>
            <person name="Angeli S."/>
            <person name="Foret S."/>
            <person name="Bucher G."/>
            <person name="Schuetz S."/>
            <person name="Maleszka R."/>
            <person name="Wimmer E.A."/>
            <person name="Beeman R.W."/>
            <person name="Lorenzen M."/>
            <person name="Tomoyasu Y."/>
            <person name="Miller S.C."/>
            <person name="Grossmann D."/>
            <person name="Bucher G."/>
        </authorList>
    </citation>
    <scope>NUCLEOTIDE SEQUENCE [LARGE SCALE GENOMIC DNA]</scope>
    <source>
        <strain evidence="1 2">Georgia GA2</strain>
    </source>
</reference>
<keyword evidence="2" id="KW-1185">Reference proteome</keyword>
<gene>
    <name evidence="1" type="primary">GLEAN_04904</name>
    <name evidence="1" type="ORF">TcasGA2_TC004904</name>
</gene>
<name>D6WCI9_TRICA</name>
<sequence>MQRVGEYQLSIKRMSTIYLTAIKCSATQTVEHLSTIATPVSGLVRLSADGGRCCENSAIYEPDMASPFDYAEFMTCMILFISGVTLMQKDDQDKGTRVYRIDVIPTLAFSEHKLFATINSYWITRNTGTRGIIKVVSLEDDLGNRQIVEIRDIHPTRGFTVSLIYCVLWVYWGVKTCIIGCTGSETDCLDYGEICHRPFVSFKRVILHRGPKIVTCALISTRIMGFPRPSKA</sequence>